<protein>
    <submittedName>
        <fullName evidence="2">Uncharacterized protein</fullName>
    </submittedName>
</protein>
<name>A0A221T343_9DEIO</name>
<proteinExistence type="predicted"/>
<evidence type="ECO:0000256" key="1">
    <source>
        <dbReference type="SAM" id="MobiDB-lite"/>
    </source>
</evidence>
<evidence type="ECO:0000313" key="3">
    <source>
        <dbReference type="Proteomes" id="UP000259030"/>
    </source>
</evidence>
<dbReference type="RefSeq" id="WP_027462761.1">
    <property type="nucleotide sequence ID" value="NZ_CP021084.1"/>
</dbReference>
<sequence>MDVHFHRPGLRITFRRLPAGLLYLREESPRPGSSAHVTALARRPHLLQQALTGRTVTLPPQETDRRLLRTADDLRRVRLPPLTREERHRLDQLSGDAFGPRT</sequence>
<reference evidence="2 3" key="1">
    <citation type="submission" date="2017-05" db="EMBL/GenBank/DDBJ databases">
        <title>The complete genome sequence of Deinococcus ficus isolated from the rhizosphere of the Ficus religiosa L. in Taiwan.</title>
        <authorList>
            <person name="Wu K.-M."/>
            <person name="Liao T.-L."/>
            <person name="Liu Y.-M."/>
            <person name="Young C.-C."/>
            <person name="Tsai S.-F."/>
        </authorList>
    </citation>
    <scope>NUCLEOTIDE SEQUENCE [LARGE SCALE GENOMIC DNA]</scope>
    <source>
        <strain evidence="2 3">CC-FR2-10</strain>
        <plasmid evidence="3">pdfi3</plasmid>
    </source>
</reference>
<keyword evidence="3" id="KW-1185">Reference proteome</keyword>
<dbReference type="AlphaFoldDB" id="A0A221T343"/>
<accession>A0A221T343</accession>
<dbReference type="KEGG" id="dfc:DFI_19165"/>
<geneLocation type="plasmid" evidence="3">
    <name>pdfi3</name>
</geneLocation>
<dbReference type="Proteomes" id="UP000259030">
    <property type="component" value="Plasmid pDFI3"/>
</dbReference>
<organism evidence="2 3">
    <name type="scientific">Deinococcus ficus</name>
    <dbReference type="NCBI Taxonomy" id="317577"/>
    <lineage>
        <taxon>Bacteria</taxon>
        <taxon>Thermotogati</taxon>
        <taxon>Deinococcota</taxon>
        <taxon>Deinococci</taxon>
        <taxon>Deinococcales</taxon>
        <taxon>Deinococcaceae</taxon>
        <taxon>Deinococcus</taxon>
    </lineage>
</organism>
<gene>
    <name evidence="2" type="ORF">DFI_19165</name>
</gene>
<evidence type="ECO:0000313" key="2">
    <source>
        <dbReference type="EMBL" id="ASN83319.1"/>
    </source>
</evidence>
<feature type="region of interest" description="Disordered" evidence="1">
    <location>
        <begin position="79"/>
        <end position="102"/>
    </location>
</feature>
<keyword evidence="2" id="KW-0614">Plasmid</keyword>
<dbReference type="EMBL" id="CP021084">
    <property type="protein sequence ID" value="ASN83319.1"/>
    <property type="molecule type" value="Genomic_DNA"/>
</dbReference>